<protein>
    <recommendedName>
        <fullName evidence="2">PB1-like domain-containing protein</fullName>
    </recommendedName>
</protein>
<gene>
    <name evidence="3" type="ORF">Ahy_A07g033788</name>
</gene>
<evidence type="ECO:0000313" key="3">
    <source>
        <dbReference type="EMBL" id="RYR47822.1"/>
    </source>
</evidence>
<feature type="region of interest" description="Disordered" evidence="1">
    <location>
        <begin position="121"/>
        <end position="176"/>
    </location>
</feature>
<accession>A0A445CA47</accession>
<reference evidence="3 4" key="1">
    <citation type="submission" date="2019-01" db="EMBL/GenBank/DDBJ databases">
        <title>Sequencing of cultivated peanut Arachis hypogaea provides insights into genome evolution and oil improvement.</title>
        <authorList>
            <person name="Chen X."/>
        </authorList>
    </citation>
    <scope>NUCLEOTIDE SEQUENCE [LARGE SCALE GENOMIC DNA]</scope>
    <source>
        <strain evidence="4">cv. Fuhuasheng</strain>
        <tissue evidence="3">Leaves</tissue>
    </source>
</reference>
<evidence type="ECO:0000259" key="2">
    <source>
        <dbReference type="Pfam" id="PF26130"/>
    </source>
</evidence>
<dbReference type="EMBL" id="SDMP01000007">
    <property type="protein sequence ID" value="RYR47822.1"/>
    <property type="molecule type" value="Genomic_DNA"/>
</dbReference>
<dbReference type="AlphaFoldDB" id="A0A445CA47"/>
<dbReference type="Pfam" id="PF26130">
    <property type="entry name" value="PB1-like"/>
    <property type="match status" value="1"/>
</dbReference>
<name>A0A445CA47_ARAHY</name>
<sequence>MVYSPDNKACLGDLDIDTLDVFFIRNYHKELGYNNIKHCWWHVPRKCLDNGLRNVNSDKEIRELVNYARTNDGVIDVYFEHGVSVPEELEGDNTVVYLDDDGGEDADVSPPLNETSALIVAPTGNSVPNSSCKFSPNKNKTSPRQTQPSHSKTKVHTTSKVTQPPPMSRTLNQDKT</sequence>
<dbReference type="InterPro" id="IPR058594">
    <property type="entry name" value="PB1-like_dom_pln"/>
</dbReference>
<feature type="domain" description="PB1-like" evidence="2">
    <location>
        <begin position="1"/>
        <end position="81"/>
    </location>
</feature>
<dbReference type="Proteomes" id="UP000289738">
    <property type="component" value="Chromosome A07"/>
</dbReference>
<evidence type="ECO:0000256" key="1">
    <source>
        <dbReference type="SAM" id="MobiDB-lite"/>
    </source>
</evidence>
<evidence type="ECO:0000313" key="4">
    <source>
        <dbReference type="Proteomes" id="UP000289738"/>
    </source>
</evidence>
<organism evidence="3 4">
    <name type="scientific">Arachis hypogaea</name>
    <name type="common">Peanut</name>
    <dbReference type="NCBI Taxonomy" id="3818"/>
    <lineage>
        <taxon>Eukaryota</taxon>
        <taxon>Viridiplantae</taxon>
        <taxon>Streptophyta</taxon>
        <taxon>Embryophyta</taxon>
        <taxon>Tracheophyta</taxon>
        <taxon>Spermatophyta</taxon>
        <taxon>Magnoliopsida</taxon>
        <taxon>eudicotyledons</taxon>
        <taxon>Gunneridae</taxon>
        <taxon>Pentapetalae</taxon>
        <taxon>rosids</taxon>
        <taxon>fabids</taxon>
        <taxon>Fabales</taxon>
        <taxon>Fabaceae</taxon>
        <taxon>Papilionoideae</taxon>
        <taxon>50 kb inversion clade</taxon>
        <taxon>dalbergioids sensu lato</taxon>
        <taxon>Dalbergieae</taxon>
        <taxon>Pterocarpus clade</taxon>
        <taxon>Arachis</taxon>
    </lineage>
</organism>
<feature type="compositionally biased region" description="Polar residues" evidence="1">
    <location>
        <begin position="123"/>
        <end position="148"/>
    </location>
</feature>
<keyword evidence="4" id="KW-1185">Reference proteome</keyword>
<proteinExistence type="predicted"/>
<comment type="caution">
    <text evidence="3">The sequence shown here is derived from an EMBL/GenBank/DDBJ whole genome shotgun (WGS) entry which is preliminary data.</text>
</comment>